<dbReference type="RefSeq" id="WP_302711666.1">
    <property type="nucleotide sequence ID" value="NZ_JAULRT010000035.1"/>
</dbReference>
<dbReference type="Pfam" id="PF07883">
    <property type="entry name" value="Cupin_2"/>
    <property type="match status" value="1"/>
</dbReference>
<keyword evidence="4" id="KW-1185">Reference proteome</keyword>
<dbReference type="Proteomes" id="UP001168380">
    <property type="component" value="Unassembled WGS sequence"/>
</dbReference>
<protein>
    <submittedName>
        <fullName evidence="3">Cupin domain-containing protein</fullName>
    </submittedName>
</protein>
<keyword evidence="1" id="KW-0732">Signal</keyword>
<dbReference type="Gene3D" id="2.60.120.10">
    <property type="entry name" value="Jelly Rolls"/>
    <property type="match status" value="1"/>
</dbReference>
<evidence type="ECO:0000259" key="2">
    <source>
        <dbReference type="Pfam" id="PF07883"/>
    </source>
</evidence>
<dbReference type="InterPro" id="IPR011051">
    <property type="entry name" value="RmlC_Cupin_sf"/>
</dbReference>
<feature type="chain" id="PRO_5046116403" evidence="1">
    <location>
        <begin position="20"/>
        <end position="142"/>
    </location>
</feature>
<proteinExistence type="predicted"/>
<evidence type="ECO:0000313" key="3">
    <source>
        <dbReference type="EMBL" id="MDO3381534.1"/>
    </source>
</evidence>
<comment type="caution">
    <text evidence="3">The sequence shown here is derived from an EMBL/GenBank/DDBJ whole genome shotgun (WGS) entry which is preliminary data.</text>
</comment>
<feature type="domain" description="Cupin type-2" evidence="2">
    <location>
        <begin position="59"/>
        <end position="123"/>
    </location>
</feature>
<dbReference type="SUPFAM" id="SSF51182">
    <property type="entry name" value="RmlC-like cupins"/>
    <property type="match status" value="1"/>
</dbReference>
<accession>A0ABT8TD95</accession>
<sequence length="142" mass="15465">MKTLLTFVLLLLGVQPAIGEEFKALAINAEALSWQRLGERVLFTPVSGNETTAGMYVYRVKFAKGHRNEPHYHTDDRTITVLSGSIRVGYGDQVADADMVELTAGGIYTEPAGQAHYVWARDSDVILQVVGTGPSQRVSVAD</sequence>
<gene>
    <name evidence="3" type="ORF">QWI16_05065</name>
</gene>
<evidence type="ECO:0000313" key="4">
    <source>
        <dbReference type="Proteomes" id="UP001168380"/>
    </source>
</evidence>
<evidence type="ECO:0000256" key="1">
    <source>
        <dbReference type="SAM" id="SignalP"/>
    </source>
</evidence>
<dbReference type="EMBL" id="JAULRT010000035">
    <property type="protein sequence ID" value="MDO3381534.1"/>
    <property type="molecule type" value="Genomic_DNA"/>
</dbReference>
<dbReference type="InterPro" id="IPR014710">
    <property type="entry name" value="RmlC-like_jellyroll"/>
</dbReference>
<organism evidence="3 4">
    <name type="scientific">Gilvimarinus algae</name>
    <dbReference type="NCBI Taxonomy" id="3058037"/>
    <lineage>
        <taxon>Bacteria</taxon>
        <taxon>Pseudomonadati</taxon>
        <taxon>Pseudomonadota</taxon>
        <taxon>Gammaproteobacteria</taxon>
        <taxon>Cellvibrionales</taxon>
        <taxon>Cellvibrionaceae</taxon>
        <taxon>Gilvimarinus</taxon>
    </lineage>
</organism>
<reference evidence="3" key="1">
    <citation type="submission" date="2023-07" db="EMBL/GenBank/DDBJ databases">
        <title>Gilvimarinus algae sp. nov., isolated from the surface of Kelp.</title>
        <authorList>
            <person name="Sun Y.Y."/>
            <person name="Gong Y."/>
            <person name="Du Z.J."/>
        </authorList>
    </citation>
    <scope>NUCLEOTIDE SEQUENCE</scope>
    <source>
        <strain evidence="3">SDUM040014</strain>
    </source>
</reference>
<dbReference type="InterPro" id="IPR013096">
    <property type="entry name" value="Cupin_2"/>
</dbReference>
<name>A0ABT8TD95_9GAMM</name>
<feature type="signal peptide" evidence="1">
    <location>
        <begin position="1"/>
        <end position="19"/>
    </location>
</feature>
<dbReference type="CDD" id="cd06989">
    <property type="entry name" value="cupin_DRT102"/>
    <property type="match status" value="1"/>
</dbReference>